<keyword evidence="5" id="KW-1185">Reference proteome</keyword>
<evidence type="ECO:0000256" key="2">
    <source>
        <dbReference type="SAM" id="SignalP"/>
    </source>
</evidence>
<keyword evidence="1 2" id="KW-0732">Signal</keyword>
<evidence type="ECO:0000259" key="3">
    <source>
        <dbReference type="Pfam" id="PF18962"/>
    </source>
</evidence>
<dbReference type="Proteomes" id="UP000281985">
    <property type="component" value="Unassembled WGS sequence"/>
</dbReference>
<organism evidence="4 5">
    <name type="scientific">Dokdonia sinensis</name>
    <dbReference type="NCBI Taxonomy" id="2479847"/>
    <lineage>
        <taxon>Bacteria</taxon>
        <taxon>Pseudomonadati</taxon>
        <taxon>Bacteroidota</taxon>
        <taxon>Flavobacteriia</taxon>
        <taxon>Flavobacteriales</taxon>
        <taxon>Flavobacteriaceae</taxon>
        <taxon>Dokdonia</taxon>
    </lineage>
</organism>
<feature type="chain" id="PRO_5018052957" evidence="2">
    <location>
        <begin position="25"/>
        <end position="110"/>
    </location>
</feature>
<accession>A0A3M0GIW6</accession>
<dbReference type="RefSeq" id="WP_121916783.1">
    <property type="nucleotide sequence ID" value="NZ_REFV01000004.1"/>
</dbReference>
<proteinExistence type="predicted"/>
<feature type="signal peptide" evidence="2">
    <location>
        <begin position="1"/>
        <end position="24"/>
    </location>
</feature>
<evidence type="ECO:0000313" key="5">
    <source>
        <dbReference type="Proteomes" id="UP000281985"/>
    </source>
</evidence>
<dbReference type="EMBL" id="REFV01000004">
    <property type="protein sequence ID" value="RMB61049.1"/>
    <property type="molecule type" value="Genomic_DNA"/>
</dbReference>
<dbReference type="InterPro" id="IPR026444">
    <property type="entry name" value="Secre_tail"/>
</dbReference>
<dbReference type="Pfam" id="PF18962">
    <property type="entry name" value="Por_Secre_tail"/>
    <property type="match status" value="1"/>
</dbReference>
<sequence length="110" mass="12278">MIKKLLCFLLFVTTIQFASGQEMASESNTDVLSENELSFYPNPSKDAVKVTNRSGELVKLSIFNILGDEVFSAPLSKVETDIPIDKLPTGVYIVAFYQGDRTITERLIKQ</sequence>
<comment type="caution">
    <text evidence="4">The sequence shown here is derived from an EMBL/GenBank/DDBJ whole genome shotgun (WGS) entry which is preliminary data.</text>
</comment>
<reference evidence="4 5" key="1">
    <citation type="submission" date="2018-10" db="EMBL/GenBank/DDBJ databases">
        <title>Dokdonia luteus sp. nov., isolated from sea water.</title>
        <authorList>
            <person name="Zhou L.Y."/>
            <person name="Du Z.J."/>
        </authorList>
    </citation>
    <scope>NUCLEOTIDE SEQUENCE [LARGE SCALE GENOMIC DNA]</scope>
    <source>
        <strain evidence="4 5">SH27</strain>
    </source>
</reference>
<feature type="domain" description="Secretion system C-terminal sorting" evidence="3">
    <location>
        <begin position="40"/>
        <end position="108"/>
    </location>
</feature>
<evidence type="ECO:0000256" key="1">
    <source>
        <dbReference type="ARBA" id="ARBA00022729"/>
    </source>
</evidence>
<protein>
    <submittedName>
        <fullName evidence="4">T9SS C-terminal target domain-containing protein</fullName>
    </submittedName>
</protein>
<dbReference type="NCBIfam" id="TIGR04183">
    <property type="entry name" value="Por_Secre_tail"/>
    <property type="match status" value="1"/>
</dbReference>
<dbReference type="OrthoDB" id="862563at2"/>
<name>A0A3M0GIW6_9FLAO</name>
<gene>
    <name evidence="4" type="ORF">EAX61_06115</name>
</gene>
<dbReference type="AlphaFoldDB" id="A0A3M0GIW6"/>
<evidence type="ECO:0000313" key="4">
    <source>
        <dbReference type="EMBL" id="RMB61049.1"/>
    </source>
</evidence>